<feature type="region of interest" description="Disordered" evidence="1">
    <location>
        <begin position="316"/>
        <end position="342"/>
    </location>
</feature>
<dbReference type="AlphaFoldDB" id="A0A1B6VIH2"/>
<evidence type="ECO:0000256" key="2">
    <source>
        <dbReference type="SAM" id="SignalP"/>
    </source>
</evidence>
<reference evidence="3 4" key="1">
    <citation type="submission" date="2016-03" db="EMBL/GenBank/DDBJ databases">
        <title>Draft genome sequence of Gluconobacter cerinus strain CECT 9110.</title>
        <authorList>
            <person name="Sainz F."/>
            <person name="Mas A."/>
            <person name="Torija M.J."/>
        </authorList>
    </citation>
    <scope>NUCLEOTIDE SEQUENCE [LARGE SCALE GENOMIC DNA]</scope>
    <source>
        <strain evidence="3 4">CECT 9110</strain>
    </source>
</reference>
<name>A0A1B6VIH2_9PROT</name>
<feature type="chain" id="PRO_5008589999" evidence="2">
    <location>
        <begin position="20"/>
        <end position="342"/>
    </location>
</feature>
<feature type="signal peptide" evidence="2">
    <location>
        <begin position="1"/>
        <end position="19"/>
    </location>
</feature>
<dbReference type="InterPro" id="IPR021109">
    <property type="entry name" value="Peptidase_aspartic_dom_sf"/>
</dbReference>
<dbReference type="EMBL" id="LUTU01000011">
    <property type="protein sequence ID" value="OAJ67013.1"/>
    <property type="molecule type" value="Genomic_DNA"/>
</dbReference>
<accession>A0A1B6VIH2</accession>
<dbReference type="Gene3D" id="2.40.70.10">
    <property type="entry name" value="Acid Proteases"/>
    <property type="match status" value="1"/>
</dbReference>
<dbReference type="Pfam" id="PF13975">
    <property type="entry name" value="gag-asp_proteas"/>
    <property type="match status" value="1"/>
</dbReference>
<gene>
    <name evidence="3" type="ORF">A0123_02390</name>
</gene>
<evidence type="ECO:0000256" key="1">
    <source>
        <dbReference type="SAM" id="MobiDB-lite"/>
    </source>
</evidence>
<organism evidence="3 4">
    <name type="scientific">Gluconobacter cerinus</name>
    <dbReference type="NCBI Taxonomy" id="38307"/>
    <lineage>
        <taxon>Bacteria</taxon>
        <taxon>Pseudomonadati</taxon>
        <taxon>Pseudomonadota</taxon>
        <taxon>Alphaproteobacteria</taxon>
        <taxon>Acetobacterales</taxon>
        <taxon>Acetobacteraceae</taxon>
        <taxon>Gluconobacter</taxon>
    </lineage>
</organism>
<comment type="caution">
    <text evidence="3">The sequence shown here is derived from an EMBL/GenBank/DDBJ whole genome shotgun (WGS) entry which is preliminary data.</text>
</comment>
<evidence type="ECO:0000313" key="3">
    <source>
        <dbReference type="EMBL" id="OAJ67013.1"/>
    </source>
</evidence>
<evidence type="ECO:0000313" key="4">
    <source>
        <dbReference type="Proteomes" id="UP000077786"/>
    </source>
</evidence>
<sequence>MRKTALLLIVFQFCGHAQAAPWQTCLHGAVSVPLEHYNAPPSMLGSIDGLPARFFLAPQASDTFVFANHTVTFSGSAPEDAGSETGEATVFVKTLSTVNIGALILKNYTAYVVDYSVPNTIIPPLQVELGEHFLSRISTLIDRSSRSVTFFRYDDGKCPSIGDLLPAPTTKLHLYQDGYPLSNTVLVELNGHPVRMKINLSSNRTLIQQDTARAIGIAPEPNTDDPVHINASNTVGGYLHTFDTLKIGPFLLSHPKIVIASTIAYDELGTDALNHFHILLDPPREAIWLSPASDPSLTKEPPLPWTPLHIRKYQATAHDQGIAPKDPVHSGNDMLKTAGPDR</sequence>
<dbReference type="Proteomes" id="UP000077786">
    <property type="component" value="Unassembled WGS sequence"/>
</dbReference>
<dbReference type="RefSeq" id="WP_064275011.1">
    <property type="nucleotide sequence ID" value="NZ_LUTU01000011.1"/>
</dbReference>
<protein>
    <submittedName>
        <fullName evidence="3">Uncharacterized protein</fullName>
    </submittedName>
</protein>
<dbReference type="PATRIC" id="fig|38307.3.peg.2490"/>
<proteinExistence type="predicted"/>
<keyword evidence="2" id="KW-0732">Signal</keyword>